<sequence length="77" mass="8677">MQARVRKWGNSLGIRIPRLLAQKAGLTEGVEVDFQVHDNAIIISPKRYTLESLLARVTPENLHEEVNTGQPTGREAW</sequence>
<protein>
    <submittedName>
        <fullName evidence="2">AbrB/MazE/SpoVT family DNA-binding domain-containing protein</fullName>
    </submittedName>
</protein>
<dbReference type="Pfam" id="PF04014">
    <property type="entry name" value="MazE_antitoxin"/>
    <property type="match status" value="1"/>
</dbReference>
<dbReference type="InterPro" id="IPR007159">
    <property type="entry name" value="SpoVT-AbrB_dom"/>
</dbReference>
<gene>
    <name evidence="2" type="ORF">IMF26_03205</name>
</gene>
<dbReference type="AlphaFoldDB" id="A0AAT9LEH2"/>
<accession>A0AAT9LEH2</accession>
<name>A0AAT9LEH2_9FIRM</name>
<dbReference type="SUPFAM" id="SSF89447">
    <property type="entry name" value="AbrB/MazE/MraZ-like"/>
    <property type="match status" value="1"/>
</dbReference>
<dbReference type="InterPro" id="IPR037914">
    <property type="entry name" value="SpoVT-AbrB_sf"/>
</dbReference>
<dbReference type="PANTHER" id="PTHR40516:SF1">
    <property type="entry name" value="ANTITOXIN CHPS-RELATED"/>
    <property type="match status" value="1"/>
</dbReference>
<dbReference type="KEGG" id="fcz:IMF26_03205"/>
<dbReference type="EMBL" id="CP062796">
    <property type="protein sequence ID" value="QUL99089.1"/>
    <property type="molecule type" value="Genomic_DNA"/>
</dbReference>
<dbReference type="PANTHER" id="PTHR40516">
    <property type="entry name" value="ANTITOXIN CHPS-RELATED"/>
    <property type="match status" value="1"/>
</dbReference>
<dbReference type="Gene3D" id="2.10.260.10">
    <property type="match status" value="1"/>
</dbReference>
<dbReference type="GO" id="GO:0003677">
    <property type="term" value="F:DNA binding"/>
    <property type="evidence" value="ECO:0007669"/>
    <property type="project" value="UniProtKB-KW"/>
</dbReference>
<dbReference type="GO" id="GO:0097351">
    <property type="term" value="F:toxin sequestering activity"/>
    <property type="evidence" value="ECO:0007669"/>
    <property type="project" value="InterPro"/>
</dbReference>
<keyword evidence="2" id="KW-0238">DNA-binding</keyword>
<evidence type="ECO:0000259" key="1">
    <source>
        <dbReference type="SMART" id="SM00966"/>
    </source>
</evidence>
<dbReference type="InterPro" id="IPR039052">
    <property type="entry name" value="Antitox_PemI-like"/>
</dbReference>
<organism evidence="2">
    <name type="scientific">Candidatus Fermentithermobacillus carboniphilus</name>
    <dbReference type="NCBI Taxonomy" id="3085328"/>
    <lineage>
        <taxon>Bacteria</taxon>
        <taxon>Bacillati</taxon>
        <taxon>Bacillota</taxon>
        <taxon>Candidatus Fermentithermobacillia</taxon>
        <taxon>Candidatus Fermentithermobacillales</taxon>
        <taxon>Candidatus Fermentithermobacillaceae</taxon>
        <taxon>Candidatus Fermentithermobacillus</taxon>
    </lineage>
</organism>
<evidence type="ECO:0000313" key="2">
    <source>
        <dbReference type="EMBL" id="QUL99089.1"/>
    </source>
</evidence>
<reference evidence="2" key="2">
    <citation type="journal article" date="2023" name="Biology">
        <title>Prokaryotic Life Associated with Coal-Fire Gas Vents Revealed by Metagenomics.</title>
        <authorList>
            <person name="Kadnikov V.V."/>
            <person name="Mardanov A.V."/>
            <person name="Beletsky A.V."/>
            <person name="Karnachuk O.V."/>
            <person name="Ravin N.V."/>
        </authorList>
    </citation>
    <scope>NUCLEOTIDE SEQUENCE</scope>
    <source>
        <strain evidence="2">Bu02</strain>
    </source>
</reference>
<proteinExistence type="predicted"/>
<dbReference type="SMART" id="SM00966">
    <property type="entry name" value="SpoVT_AbrB"/>
    <property type="match status" value="1"/>
</dbReference>
<feature type="domain" description="SpoVT-AbrB" evidence="1">
    <location>
        <begin position="6"/>
        <end position="51"/>
    </location>
</feature>
<reference evidence="2" key="1">
    <citation type="submission" date="2020-10" db="EMBL/GenBank/DDBJ databases">
        <authorList>
            <person name="Kadnikov V."/>
            <person name="Beletsky A.V."/>
            <person name="Mardanov A.V."/>
            <person name="Karnachuk O.V."/>
            <person name="Ravin N.V."/>
        </authorList>
    </citation>
    <scope>NUCLEOTIDE SEQUENCE</scope>
    <source>
        <strain evidence="2">Bu02</strain>
    </source>
</reference>